<evidence type="ECO:0000259" key="1">
    <source>
        <dbReference type="PROSITE" id="PS50801"/>
    </source>
</evidence>
<dbReference type="Pfam" id="PF01740">
    <property type="entry name" value="STAS"/>
    <property type="match status" value="1"/>
</dbReference>
<feature type="domain" description="STAS" evidence="1">
    <location>
        <begin position="1"/>
        <end position="104"/>
    </location>
</feature>
<accession>A0A367ZLA0</accession>
<organism evidence="2 3">
    <name type="scientific">Candidatus Ozemobacter sibiricus</name>
    <dbReference type="NCBI Taxonomy" id="2268124"/>
    <lineage>
        <taxon>Bacteria</taxon>
        <taxon>Candidatus Ozemobacteria</taxon>
        <taxon>Candidatus Ozemobacterales</taxon>
        <taxon>Candidatus Ozemobacteraceae</taxon>
        <taxon>Candidatus Ozemobacter</taxon>
    </lineage>
</organism>
<dbReference type="PANTHER" id="PTHR33495:SF2">
    <property type="entry name" value="ANTI-SIGMA FACTOR ANTAGONIST TM_1081-RELATED"/>
    <property type="match status" value="1"/>
</dbReference>
<dbReference type="EMBL" id="QOQW01000026">
    <property type="protein sequence ID" value="RCK78182.1"/>
    <property type="molecule type" value="Genomic_DNA"/>
</dbReference>
<dbReference type="InterPro" id="IPR036513">
    <property type="entry name" value="STAS_dom_sf"/>
</dbReference>
<dbReference type="CDD" id="cd07043">
    <property type="entry name" value="STAS_anti-anti-sigma_factors"/>
    <property type="match status" value="1"/>
</dbReference>
<reference evidence="2 3" key="1">
    <citation type="submission" date="2018-05" db="EMBL/GenBank/DDBJ databases">
        <title>A metagenomic window into the 2 km-deep terrestrial subsurface aquifer revealed taxonomically and functionally diverse microbial community comprising novel uncultured bacterial lineages.</title>
        <authorList>
            <person name="Kadnikov V.V."/>
            <person name="Mardanov A.V."/>
            <person name="Beletsky A.V."/>
            <person name="Banks D."/>
            <person name="Pimenov N.V."/>
            <person name="Frank Y.A."/>
            <person name="Karnachuk O.V."/>
            <person name="Ravin N.V."/>
        </authorList>
    </citation>
    <scope>NUCLEOTIDE SEQUENCE [LARGE SCALE GENOMIC DNA]</scope>
    <source>
        <strain evidence="2">BY5</strain>
    </source>
</reference>
<dbReference type="GO" id="GO:0043856">
    <property type="term" value="F:anti-sigma factor antagonist activity"/>
    <property type="evidence" value="ECO:0007669"/>
    <property type="project" value="TreeGrafter"/>
</dbReference>
<dbReference type="AlphaFoldDB" id="A0A367ZLA0"/>
<comment type="caution">
    <text evidence="2">The sequence shown here is derived from an EMBL/GenBank/DDBJ whole genome shotgun (WGS) entry which is preliminary data.</text>
</comment>
<evidence type="ECO:0000313" key="3">
    <source>
        <dbReference type="Proteomes" id="UP000252355"/>
    </source>
</evidence>
<sequence>MAGDTCIVRPVGYLDDATGREMRAAFQEPLQRGVRRFVLNLQGTPVINSQGITQVLELVEELVYDQQGSLALVGVSELYLEVFRTVGILHLVRTFPDEASALQR</sequence>
<protein>
    <recommendedName>
        <fullName evidence="1">STAS domain-containing protein</fullName>
    </recommendedName>
</protein>
<dbReference type="SUPFAM" id="SSF52091">
    <property type="entry name" value="SpoIIaa-like"/>
    <property type="match status" value="1"/>
</dbReference>
<dbReference type="Proteomes" id="UP000252355">
    <property type="component" value="Unassembled WGS sequence"/>
</dbReference>
<dbReference type="PANTHER" id="PTHR33495">
    <property type="entry name" value="ANTI-SIGMA FACTOR ANTAGONIST TM_1081-RELATED-RELATED"/>
    <property type="match status" value="1"/>
</dbReference>
<name>A0A367ZLA0_9BACT</name>
<dbReference type="InterPro" id="IPR002645">
    <property type="entry name" value="STAS_dom"/>
</dbReference>
<evidence type="ECO:0000313" key="2">
    <source>
        <dbReference type="EMBL" id="RCK78182.1"/>
    </source>
</evidence>
<gene>
    <name evidence="2" type="ORF">OZSIB_1698</name>
</gene>
<dbReference type="PROSITE" id="PS50801">
    <property type="entry name" value="STAS"/>
    <property type="match status" value="1"/>
</dbReference>
<proteinExistence type="predicted"/>
<dbReference type="Gene3D" id="3.30.750.24">
    <property type="entry name" value="STAS domain"/>
    <property type="match status" value="1"/>
</dbReference>